<feature type="compositionally biased region" description="Low complexity" evidence="1">
    <location>
        <begin position="249"/>
        <end position="258"/>
    </location>
</feature>
<feature type="compositionally biased region" description="Polar residues" evidence="1">
    <location>
        <begin position="60"/>
        <end position="73"/>
    </location>
</feature>
<feature type="region of interest" description="Disordered" evidence="1">
    <location>
        <begin position="309"/>
        <end position="345"/>
    </location>
</feature>
<feature type="compositionally biased region" description="Polar residues" evidence="1">
    <location>
        <begin position="32"/>
        <end position="48"/>
    </location>
</feature>
<sequence>MSQGDGIAALDSTLGWNEDQWPNRAEAVVAIDSNSMNARDSGSVNSQGPGRPDDIMSFLDNETLSSGSASLSQPLHPRPLHHYPNQTSQINKSRIHAQPSHVYAPIFETMHSLQRPKPPLQPQRQRRVPTRLDTNSSTDTSAIDQSQGLGDHSFLLPSRPMSIATTDVTTTKDDPICSNSLYRAWAEEEQIELRIHSETNHDSDYLRHNSQYHDLLSEIDTECLFPDDSLNADHRPSSSRSHLLQWRRSPSAAASTSSKHQRVSSDVQPPAAENRPSATITRQEFEALPPTIQRKYFSTIERSQLAQSPDLGHFQRPGSVGQDQLLSPWSSLPKPRGSYEHQERPITSDDSILRTDRPRIAETDQKFYANLPEKIKRRHLTEEELQLAYKSQNTFIYAPELVSNKVDIPPQEVKMPSPLPSPGLSERTSPFSGMLSRQNDRAITSSDIKRSDSFYDSFRWLDDEEGLDLRLYLDDYHINLREEIPVPNKSRRPSFRRHLSINKLPFGKPSVNGLGEGPASPTALPPSASHSSSVGSSGHVRKKSRARALSLISANRQTPLASPSPLTPPLDPSAAHYRDPEARKKLRAYLASPQKFDEAIEFGFSSKDGPRPHTGFNKASAYEPDRLRSFLEDDRSSRYSDDASAAEPDSPKTPQLFDKTPHIRSLRSSNEHSSYSRGEKSIYDPAASREMTLRMTLTRPDLRQSEDQIYGWKQAGSRVSSSRGDHTPSPALYAREGNPKQSIERQLAALDQWQDPVDHDNRPVKRFWNRVKRS</sequence>
<reference evidence="2 3" key="1">
    <citation type="submission" date="2020-05" db="EMBL/GenBank/DDBJ databases">
        <title>Identification and distribution of gene clusters putatively required for synthesis of sphingolipid metabolism inhibitors in phylogenetically diverse species of the filamentous fungus Fusarium.</title>
        <authorList>
            <person name="Kim H.-S."/>
            <person name="Busman M."/>
            <person name="Brown D.W."/>
            <person name="Divon H."/>
            <person name="Uhlig S."/>
            <person name="Proctor R.H."/>
        </authorList>
    </citation>
    <scope>NUCLEOTIDE SEQUENCE [LARGE SCALE GENOMIC DNA]</scope>
    <source>
        <strain evidence="2 3">NRRL 66333</strain>
    </source>
</reference>
<dbReference type="Proteomes" id="UP000547976">
    <property type="component" value="Unassembled WGS sequence"/>
</dbReference>
<protein>
    <recommendedName>
        <fullName evidence="4">Mucin</fullName>
    </recommendedName>
</protein>
<gene>
    <name evidence="2" type="ORF">FSUBG_9007</name>
</gene>
<feature type="region of interest" description="Disordered" evidence="1">
    <location>
        <begin position="554"/>
        <end position="576"/>
    </location>
</feature>
<dbReference type="RefSeq" id="XP_036535482.1">
    <property type="nucleotide sequence ID" value="XM_036687475.1"/>
</dbReference>
<dbReference type="OrthoDB" id="5380370at2759"/>
<proteinExistence type="predicted"/>
<evidence type="ECO:0000256" key="1">
    <source>
        <dbReference type="SAM" id="MobiDB-lite"/>
    </source>
</evidence>
<feature type="region of interest" description="Disordered" evidence="1">
    <location>
        <begin position="713"/>
        <end position="741"/>
    </location>
</feature>
<feature type="compositionally biased region" description="Low complexity" evidence="1">
    <location>
        <begin position="517"/>
        <end position="538"/>
    </location>
</feature>
<feature type="region of interest" description="Disordered" evidence="1">
    <location>
        <begin position="32"/>
        <end position="92"/>
    </location>
</feature>
<evidence type="ECO:0000313" key="3">
    <source>
        <dbReference type="Proteomes" id="UP000547976"/>
    </source>
</evidence>
<dbReference type="GeneID" id="59322193"/>
<feature type="compositionally biased region" description="Polar residues" evidence="1">
    <location>
        <begin position="426"/>
        <end position="439"/>
    </location>
</feature>
<feature type="compositionally biased region" description="Polar residues" evidence="1">
    <location>
        <begin position="321"/>
        <end position="330"/>
    </location>
</feature>
<feature type="region of interest" description="Disordered" evidence="1">
    <location>
        <begin position="603"/>
        <end position="688"/>
    </location>
</feature>
<feature type="compositionally biased region" description="Polar residues" evidence="1">
    <location>
        <begin position="133"/>
        <end position="148"/>
    </location>
</feature>
<dbReference type="AlphaFoldDB" id="A0A8H5URT3"/>
<dbReference type="EMBL" id="JAAOAV010000131">
    <property type="protein sequence ID" value="KAF5595848.1"/>
    <property type="molecule type" value="Genomic_DNA"/>
</dbReference>
<name>A0A8H5URT3_GIBSU</name>
<accession>A0A8H5URT3</accession>
<feature type="region of interest" description="Disordered" evidence="1">
    <location>
        <begin position="415"/>
        <end position="439"/>
    </location>
</feature>
<evidence type="ECO:0008006" key="4">
    <source>
        <dbReference type="Google" id="ProtNLM"/>
    </source>
</evidence>
<feature type="compositionally biased region" description="Polar residues" evidence="1">
    <location>
        <begin position="666"/>
        <end position="676"/>
    </location>
</feature>
<feature type="region of interest" description="Disordered" evidence="1">
    <location>
        <begin position="233"/>
        <end position="286"/>
    </location>
</feature>
<evidence type="ECO:0000313" key="2">
    <source>
        <dbReference type="EMBL" id="KAF5595848.1"/>
    </source>
</evidence>
<comment type="caution">
    <text evidence="2">The sequence shown here is derived from an EMBL/GenBank/DDBJ whole genome shotgun (WGS) entry which is preliminary data.</text>
</comment>
<feature type="compositionally biased region" description="Basic and acidic residues" evidence="1">
    <location>
        <begin position="623"/>
        <end position="641"/>
    </location>
</feature>
<feature type="region of interest" description="Disordered" evidence="1">
    <location>
        <begin position="506"/>
        <end position="541"/>
    </location>
</feature>
<feature type="region of interest" description="Disordered" evidence="1">
    <location>
        <begin position="113"/>
        <end position="157"/>
    </location>
</feature>
<keyword evidence="3" id="KW-1185">Reference proteome</keyword>
<organism evidence="2 3">
    <name type="scientific">Gibberella subglutinans</name>
    <name type="common">Fusarium subglutinans</name>
    <dbReference type="NCBI Taxonomy" id="42677"/>
    <lineage>
        <taxon>Eukaryota</taxon>
        <taxon>Fungi</taxon>
        <taxon>Dikarya</taxon>
        <taxon>Ascomycota</taxon>
        <taxon>Pezizomycotina</taxon>
        <taxon>Sordariomycetes</taxon>
        <taxon>Hypocreomycetidae</taxon>
        <taxon>Hypocreales</taxon>
        <taxon>Nectriaceae</taxon>
        <taxon>Fusarium</taxon>
        <taxon>Fusarium fujikuroi species complex</taxon>
    </lineage>
</organism>